<evidence type="ECO:0000313" key="3">
    <source>
        <dbReference type="Proteomes" id="UP000221165"/>
    </source>
</evidence>
<dbReference type="VEuPathDB" id="ToxoDB:CSUI_004319"/>
<keyword evidence="3" id="KW-1185">Reference proteome</keyword>
<dbReference type="AlphaFoldDB" id="A0A2C6L1L8"/>
<sequence>MLAQLFSIPLSVLSSLPSYSLFSSHPTVWTRRWRDACWVFECLLLWFRDFKQQAHYQFMALHDELKENSTRGYATIFSAISVLVLTKIILWWIGLGSQPSVSVDNSHLFIERRRSVGPDEKTASSERALTEGEKGVGTSSVSLSSSTASPSSVSTASPASSRHRSTTLPSITEKEHLVSLSGPPHPSSVQVPHQRDGRSSHRSRKIDEVLPSNVPTKLSSSTREGRGDTRVRSLAKKEKDRGSCQARSRSISSSSSSSSQQQRRRKRSPSVARKPRISSQTRPSSSSSSSGRPKKSPLPMKEVVKSEREKGTETATADGVKVITKWLREEGQLLSQRNRIKFLFYYVGFSVTSRTRELDVLGLRLRHHHEAYRLPSLIFS</sequence>
<dbReference type="EMBL" id="MIGC01001997">
    <property type="protein sequence ID" value="PHJ21834.1"/>
    <property type="molecule type" value="Genomic_DNA"/>
</dbReference>
<dbReference type="RefSeq" id="XP_067923513.1">
    <property type="nucleotide sequence ID" value="XM_068064512.1"/>
</dbReference>
<evidence type="ECO:0000313" key="2">
    <source>
        <dbReference type="EMBL" id="PHJ21834.1"/>
    </source>
</evidence>
<reference evidence="2 3" key="1">
    <citation type="journal article" date="2017" name="Int. J. Parasitol.">
        <title>The genome of the protozoan parasite Cystoisospora suis and a reverse vaccinology approach to identify vaccine candidates.</title>
        <authorList>
            <person name="Palmieri N."/>
            <person name="Shrestha A."/>
            <person name="Ruttkowski B."/>
            <person name="Beck T."/>
            <person name="Vogl C."/>
            <person name="Tomley F."/>
            <person name="Blake D.P."/>
            <person name="Joachim A."/>
        </authorList>
    </citation>
    <scope>NUCLEOTIDE SEQUENCE [LARGE SCALE GENOMIC DNA]</scope>
    <source>
        <strain evidence="2 3">Wien I</strain>
    </source>
</reference>
<proteinExistence type="predicted"/>
<comment type="caution">
    <text evidence="2">The sequence shown here is derived from an EMBL/GenBank/DDBJ whole genome shotgun (WGS) entry which is preliminary data.</text>
</comment>
<dbReference type="GeneID" id="94427723"/>
<accession>A0A2C6L1L8</accession>
<feature type="compositionally biased region" description="Low complexity" evidence="1">
    <location>
        <begin position="138"/>
        <end position="160"/>
    </location>
</feature>
<gene>
    <name evidence="2" type="ORF">CSUI_004319</name>
</gene>
<feature type="region of interest" description="Disordered" evidence="1">
    <location>
        <begin position="119"/>
        <end position="315"/>
    </location>
</feature>
<feature type="compositionally biased region" description="Basic and acidic residues" evidence="1">
    <location>
        <begin position="302"/>
        <end position="312"/>
    </location>
</feature>
<organism evidence="2 3">
    <name type="scientific">Cystoisospora suis</name>
    <dbReference type="NCBI Taxonomy" id="483139"/>
    <lineage>
        <taxon>Eukaryota</taxon>
        <taxon>Sar</taxon>
        <taxon>Alveolata</taxon>
        <taxon>Apicomplexa</taxon>
        <taxon>Conoidasida</taxon>
        <taxon>Coccidia</taxon>
        <taxon>Eucoccidiorida</taxon>
        <taxon>Eimeriorina</taxon>
        <taxon>Sarcocystidae</taxon>
        <taxon>Cystoisospora</taxon>
    </lineage>
</organism>
<feature type="compositionally biased region" description="Basic residues" evidence="1">
    <location>
        <begin position="262"/>
        <end position="276"/>
    </location>
</feature>
<feature type="compositionally biased region" description="Basic and acidic residues" evidence="1">
    <location>
        <begin position="119"/>
        <end position="134"/>
    </location>
</feature>
<protein>
    <submittedName>
        <fullName evidence="2">Uncharacterized protein</fullName>
    </submittedName>
</protein>
<feature type="compositionally biased region" description="Low complexity" evidence="1">
    <location>
        <begin position="277"/>
        <end position="291"/>
    </location>
</feature>
<feature type="compositionally biased region" description="Basic and acidic residues" evidence="1">
    <location>
        <begin position="223"/>
        <end position="242"/>
    </location>
</feature>
<dbReference type="Proteomes" id="UP000221165">
    <property type="component" value="Unassembled WGS sequence"/>
</dbReference>
<feature type="compositionally biased region" description="Low complexity" evidence="1">
    <location>
        <begin position="243"/>
        <end position="261"/>
    </location>
</feature>
<evidence type="ECO:0000256" key="1">
    <source>
        <dbReference type="SAM" id="MobiDB-lite"/>
    </source>
</evidence>
<feature type="compositionally biased region" description="Polar residues" evidence="1">
    <location>
        <begin position="213"/>
        <end position="222"/>
    </location>
</feature>
<dbReference type="OrthoDB" id="331554at2759"/>
<name>A0A2C6L1L8_9APIC</name>